<feature type="domain" description="Peptidase M10 serralysin C-terminal" evidence="4">
    <location>
        <begin position="4"/>
        <end position="110"/>
    </location>
</feature>
<dbReference type="Gene3D" id="2.150.10.10">
    <property type="entry name" value="Serralysin-like metalloprotease, C-terminal"/>
    <property type="match status" value="1"/>
</dbReference>
<organism evidence="5 6">
    <name type="scientific">Kumtagia ephedrae</name>
    <dbReference type="NCBI Taxonomy" id="2116701"/>
    <lineage>
        <taxon>Bacteria</taxon>
        <taxon>Pseudomonadati</taxon>
        <taxon>Pseudomonadota</taxon>
        <taxon>Alphaproteobacteria</taxon>
        <taxon>Hyphomicrobiales</taxon>
        <taxon>Phyllobacteriaceae</taxon>
        <taxon>Kumtagia</taxon>
    </lineage>
</organism>
<dbReference type="InterPro" id="IPR013858">
    <property type="entry name" value="Peptidase_M10B_C"/>
</dbReference>
<evidence type="ECO:0000313" key="6">
    <source>
        <dbReference type="Proteomes" id="UP000241229"/>
    </source>
</evidence>
<reference evidence="5 6" key="1">
    <citation type="submission" date="2018-03" db="EMBL/GenBank/DDBJ databases">
        <title>The draft genome of Mesorhizobium sp. 6GN-30.</title>
        <authorList>
            <person name="Liu L."/>
            <person name="Li L."/>
            <person name="Wang T."/>
            <person name="Zhang X."/>
            <person name="Liang L."/>
        </authorList>
    </citation>
    <scope>NUCLEOTIDE SEQUENCE [LARGE SCALE GENOMIC DNA]</scope>
    <source>
        <strain evidence="5 6">6GN30</strain>
    </source>
</reference>
<dbReference type="SUPFAM" id="SSF51120">
    <property type="entry name" value="beta-Roll"/>
    <property type="match status" value="1"/>
</dbReference>
<accession>A0A2P7SQV0</accession>
<proteinExistence type="predicted"/>
<comment type="caution">
    <text evidence="5">The sequence shown here is derived from an EMBL/GenBank/DDBJ whole genome shotgun (WGS) entry which is preliminary data.</text>
</comment>
<evidence type="ECO:0000256" key="3">
    <source>
        <dbReference type="ARBA" id="ARBA00022737"/>
    </source>
</evidence>
<keyword evidence="6" id="KW-1185">Reference proteome</keyword>
<protein>
    <recommendedName>
        <fullName evidence="4">Peptidase M10 serralysin C-terminal domain-containing protein</fullName>
    </recommendedName>
</protein>
<keyword evidence="3" id="KW-0677">Repeat</keyword>
<evidence type="ECO:0000256" key="1">
    <source>
        <dbReference type="ARBA" id="ARBA00004613"/>
    </source>
</evidence>
<dbReference type="AlphaFoldDB" id="A0A2P7SQV0"/>
<dbReference type="Proteomes" id="UP000241229">
    <property type="component" value="Unassembled WGS sequence"/>
</dbReference>
<dbReference type="GO" id="GO:0005509">
    <property type="term" value="F:calcium ion binding"/>
    <property type="evidence" value="ECO:0007669"/>
    <property type="project" value="InterPro"/>
</dbReference>
<dbReference type="EMBL" id="PXYK01000003">
    <property type="protein sequence ID" value="PSJ64874.1"/>
    <property type="molecule type" value="Genomic_DNA"/>
</dbReference>
<sequence>MVGGAGSDIFVFDTALSQITNVDLIRDFVTAVDTIQLDNAIFDAILGTGTLSADQFVANASGTAQDASHRIIYEIDEGRLFYDADGNGAGESVIFTVLDNAPALSHADFVIV</sequence>
<evidence type="ECO:0000259" key="4">
    <source>
        <dbReference type="Pfam" id="PF08548"/>
    </source>
</evidence>
<dbReference type="InterPro" id="IPR011049">
    <property type="entry name" value="Serralysin-like_metalloprot_C"/>
</dbReference>
<dbReference type="GO" id="GO:0005615">
    <property type="term" value="C:extracellular space"/>
    <property type="evidence" value="ECO:0007669"/>
    <property type="project" value="InterPro"/>
</dbReference>
<evidence type="ECO:0000313" key="5">
    <source>
        <dbReference type="EMBL" id="PSJ64874.1"/>
    </source>
</evidence>
<gene>
    <name evidence="5" type="ORF">C7I84_04390</name>
</gene>
<comment type="subcellular location">
    <subcellularLocation>
        <location evidence="1">Secreted</location>
    </subcellularLocation>
</comment>
<name>A0A2P7SQV0_9HYPH</name>
<evidence type="ECO:0000256" key="2">
    <source>
        <dbReference type="ARBA" id="ARBA00022525"/>
    </source>
</evidence>
<dbReference type="Pfam" id="PF08548">
    <property type="entry name" value="Peptidase_M10_C"/>
    <property type="match status" value="1"/>
</dbReference>
<keyword evidence="2" id="KW-0964">Secreted</keyword>